<dbReference type="OrthoDB" id="5298305at2"/>
<dbReference type="PROSITE" id="PS51257">
    <property type="entry name" value="PROKAR_LIPOPROTEIN"/>
    <property type="match status" value="1"/>
</dbReference>
<comment type="caution">
    <text evidence="2">The sequence shown here is derived from an EMBL/GenBank/DDBJ whole genome shotgun (WGS) entry which is preliminary data.</text>
</comment>
<sequence>MSAFVRSAFGYPALRLLPLLSVLALGGCMSMSGLGGDSKYACKAPEGVACESVSGTYANAVTNNLPSQRKRESPADTRKPEPSTPRTSDPTRTGLPADGSSSPPEDGTPLRAQSRYLRLWIKPWEDIDGDLYDQAHVYVQIDQGRWLIDHVHQRIRDANAPLRPPPSTSAPSNAVDGPSSPTQPAGRPIPPAPARLLNSPSEVSQ</sequence>
<dbReference type="NCBIfam" id="TIGR02747">
    <property type="entry name" value="TraV"/>
    <property type="match status" value="1"/>
</dbReference>
<dbReference type="Proteomes" id="UP000013047">
    <property type="component" value="Unassembled WGS sequence"/>
</dbReference>
<feature type="region of interest" description="Disordered" evidence="1">
    <location>
        <begin position="158"/>
        <end position="205"/>
    </location>
</feature>
<evidence type="ECO:0000313" key="3">
    <source>
        <dbReference type="Proteomes" id="UP000013047"/>
    </source>
</evidence>
<organism evidence="2 3">
    <name type="scientific">Thauera phenylacetica B4P</name>
    <dbReference type="NCBI Taxonomy" id="1234382"/>
    <lineage>
        <taxon>Bacteria</taxon>
        <taxon>Pseudomonadati</taxon>
        <taxon>Pseudomonadota</taxon>
        <taxon>Betaproteobacteria</taxon>
        <taxon>Rhodocyclales</taxon>
        <taxon>Zoogloeaceae</taxon>
        <taxon>Thauera</taxon>
    </lineage>
</organism>
<evidence type="ECO:0000256" key="1">
    <source>
        <dbReference type="SAM" id="MobiDB-lite"/>
    </source>
</evidence>
<reference evidence="2 3" key="1">
    <citation type="submission" date="2012-09" db="EMBL/GenBank/DDBJ databases">
        <title>Draft Genome Sequences of 6 Strains from Genus Thauera.</title>
        <authorList>
            <person name="Liu B."/>
            <person name="Shapleigh J.P."/>
            <person name="Frostegard A.H."/>
        </authorList>
    </citation>
    <scope>NUCLEOTIDE SEQUENCE [LARGE SCALE GENOMIC DNA]</scope>
    <source>
        <strain evidence="2 3">B4P</strain>
    </source>
</reference>
<dbReference type="Pfam" id="PF09676">
    <property type="entry name" value="TraV"/>
    <property type="match status" value="1"/>
</dbReference>
<feature type="region of interest" description="Disordered" evidence="1">
    <location>
        <begin position="61"/>
        <end position="110"/>
    </location>
</feature>
<dbReference type="InterPro" id="IPR014118">
    <property type="entry name" value="T4SS_TraV"/>
</dbReference>
<proteinExistence type="predicted"/>
<feature type="compositionally biased region" description="Low complexity" evidence="1">
    <location>
        <begin position="84"/>
        <end position="93"/>
    </location>
</feature>
<dbReference type="AlphaFoldDB" id="N6YXM6"/>
<protein>
    <recommendedName>
        <fullName evidence="4">Type IV conjugative transfer system protein TraV</fullName>
    </recommendedName>
</protein>
<gene>
    <name evidence="2" type="ORF">C667_00135</name>
</gene>
<evidence type="ECO:0008006" key="4">
    <source>
        <dbReference type="Google" id="ProtNLM"/>
    </source>
</evidence>
<dbReference type="EMBL" id="AMXF01000001">
    <property type="protein sequence ID" value="ENO99021.1"/>
    <property type="molecule type" value="Genomic_DNA"/>
</dbReference>
<accession>N6YXM6</accession>
<feature type="compositionally biased region" description="Basic and acidic residues" evidence="1">
    <location>
        <begin position="69"/>
        <end position="81"/>
    </location>
</feature>
<keyword evidence="3" id="KW-1185">Reference proteome</keyword>
<name>N6YXM6_9RHOO</name>
<dbReference type="RefSeq" id="WP_004354765.1">
    <property type="nucleotide sequence ID" value="NZ_AMXF01000001.1"/>
</dbReference>
<evidence type="ECO:0000313" key="2">
    <source>
        <dbReference type="EMBL" id="ENO99021.1"/>
    </source>
</evidence>